<dbReference type="FunFam" id="3.20.20.100:FF:000002">
    <property type="entry name" value="2,5-diketo-D-gluconic acid reductase A"/>
    <property type="match status" value="1"/>
</dbReference>
<evidence type="ECO:0000313" key="6">
    <source>
        <dbReference type="EMBL" id="KDQ20935.1"/>
    </source>
</evidence>
<dbReference type="InterPro" id="IPR036812">
    <property type="entry name" value="NAD(P)_OxRdtase_dom_sf"/>
</dbReference>
<dbReference type="SUPFAM" id="SSF51430">
    <property type="entry name" value="NAD(P)-linked oxidoreductase"/>
    <property type="match status" value="1"/>
</dbReference>
<dbReference type="GO" id="GO:0016616">
    <property type="term" value="F:oxidoreductase activity, acting on the CH-OH group of donors, NAD or NADP as acceptor"/>
    <property type="evidence" value="ECO:0007669"/>
    <property type="project" value="UniProtKB-ARBA"/>
</dbReference>
<proteinExistence type="predicted"/>
<dbReference type="OrthoDB" id="416253at2759"/>
<dbReference type="InterPro" id="IPR020471">
    <property type="entry name" value="AKR"/>
</dbReference>
<dbReference type="PIRSF" id="PIRSF000097">
    <property type="entry name" value="AKR"/>
    <property type="match status" value="1"/>
</dbReference>
<sequence>MQTTISKLAASLASLPTHFKLASGDLIPSIALGLYQSPPNEAVDAIKVALKTGYRHFDTAWVYGNEAALGKAIRESDVPRSEIWVTTKLWNTFHAPADVEPIFNESLKNLGLDYVDLYLMHWPVAHKRGAYGRTDQELSENPYPTWQAMERLVESGKAKNIGVCNFNIRRLEKLMSHPLKVRPAINQVEMHFWNPQPEIVTWGQANDVVIQAWGPLSGSVGRHWLDKALNAPEIKETAEELGMTPGQVIISWHIQRGTVVLPKSVTPSRIIENFQVARLPDAAFERIEQAASAHPRVRLFDPSHSWGLDVFEEGTYQKR</sequence>
<evidence type="ECO:0000256" key="1">
    <source>
        <dbReference type="ARBA" id="ARBA00023002"/>
    </source>
</evidence>
<evidence type="ECO:0000256" key="3">
    <source>
        <dbReference type="PIRSR" id="PIRSR000097-2"/>
    </source>
</evidence>
<dbReference type="AlphaFoldDB" id="A0A067N1V9"/>
<feature type="domain" description="NADP-dependent oxidoreductase" evidence="5">
    <location>
        <begin position="36"/>
        <end position="290"/>
    </location>
</feature>
<evidence type="ECO:0000256" key="2">
    <source>
        <dbReference type="PIRSR" id="PIRSR000097-1"/>
    </source>
</evidence>
<dbReference type="HOGENOM" id="CLU_023205_0_0_1"/>
<dbReference type="Proteomes" id="UP000027195">
    <property type="component" value="Unassembled WGS sequence"/>
</dbReference>
<evidence type="ECO:0000259" key="5">
    <source>
        <dbReference type="Pfam" id="PF00248"/>
    </source>
</evidence>
<dbReference type="Pfam" id="PF00248">
    <property type="entry name" value="Aldo_ket_red"/>
    <property type="match status" value="1"/>
</dbReference>
<dbReference type="InterPro" id="IPR023210">
    <property type="entry name" value="NADP_OxRdtase_dom"/>
</dbReference>
<evidence type="ECO:0000256" key="4">
    <source>
        <dbReference type="PIRSR" id="PIRSR000097-3"/>
    </source>
</evidence>
<feature type="active site" description="Proton donor" evidence="2">
    <location>
        <position position="63"/>
    </location>
</feature>
<keyword evidence="1" id="KW-0560">Oxidoreductase</keyword>
<gene>
    <name evidence="6" type="ORF">BOTBODRAFT_26949</name>
</gene>
<accession>A0A067N1V9</accession>
<feature type="site" description="Lowers pKa of active site Tyr" evidence="4">
    <location>
        <position position="88"/>
    </location>
</feature>
<dbReference type="PROSITE" id="PS00063">
    <property type="entry name" value="ALDOKETO_REDUCTASE_3"/>
    <property type="match status" value="1"/>
</dbReference>
<dbReference type="EMBL" id="KL198017">
    <property type="protein sequence ID" value="KDQ20935.1"/>
    <property type="molecule type" value="Genomic_DNA"/>
</dbReference>
<name>A0A067N1V9_BOTB1</name>
<organism evidence="6 7">
    <name type="scientific">Botryobasidium botryosum (strain FD-172 SS1)</name>
    <dbReference type="NCBI Taxonomy" id="930990"/>
    <lineage>
        <taxon>Eukaryota</taxon>
        <taxon>Fungi</taxon>
        <taxon>Dikarya</taxon>
        <taxon>Basidiomycota</taxon>
        <taxon>Agaricomycotina</taxon>
        <taxon>Agaricomycetes</taxon>
        <taxon>Cantharellales</taxon>
        <taxon>Botryobasidiaceae</taxon>
        <taxon>Botryobasidium</taxon>
    </lineage>
</organism>
<dbReference type="InParanoid" id="A0A067N1V9"/>
<dbReference type="CDD" id="cd19071">
    <property type="entry name" value="AKR_AKR1-5-like"/>
    <property type="match status" value="1"/>
</dbReference>
<feature type="binding site" evidence="3">
    <location>
        <position position="121"/>
    </location>
    <ligand>
        <name>substrate</name>
    </ligand>
</feature>
<dbReference type="InterPro" id="IPR018170">
    <property type="entry name" value="Aldo/ket_reductase_CS"/>
</dbReference>
<keyword evidence="7" id="KW-1185">Reference proteome</keyword>
<dbReference type="Gene3D" id="3.20.20.100">
    <property type="entry name" value="NADP-dependent oxidoreductase domain"/>
    <property type="match status" value="1"/>
</dbReference>
<evidence type="ECO:0000313" key="7">
    <source>
        <dbReference type="Proteomes" id="UP000027195"/>
    </source>
</evidence>
<protein>
    <recommendedName>
        <fullName evidence="5">NADP-dependent oxidoreductase domain-containing protein</fullName>
    </recommendedName>
</protein>
<dbReference type="PROSITE" id="PS00062">
    <property type="entry name" value="ALDOKETO_REDUCTASE_2"/>
    <property type="match status" value="1"/>
</dbReference>
<dbReference type="PROSITE" id="PS00798">
    <property type="entry name" value="ALDOKETO_REDUCTASE_1"/>
    <property type="match status" value="1"/>
</dbReference>
<dbReference type="PANTHER" id="PTHR11732">
    <property type="entry name" value="ALDO/KETO REDUCTASE"/>
    <property type="match status" value="1"/>
</dbReference>
<dbReference type="PRINTS" id="PR00069">
    <property type="entry name" value="ALDKETRDTASE"/>
</dbReference>
<reference evidence="7" key="1">
    <citation type="journal article" date="2014" name="Proc. Natl. Acad. Sci. U.S.A.">
        <title>Extensive sampling of basidiomycete genomes demonstrates inadequacy of the white-rot/brown-rot paradigm for wood decay fungi.</title>
        <authorList>
            <person name="Riley R."/>
            <person name="Salamov A.A."/>
            <person name="Brown D.W."/>
            <person name="Nagy L.G."/>
            <person name="Floudas D."/>
            <person name="Held B.W."/>
            <person name="Levasseur A."/>
            <person name="Lombard V."/>
            <person name="Morin E."/>
            <person name="Otillar R."/>
            <person name="Lindquist E.A."/>
            <person name="Sun H."/>
            <person name="LaButti K.M."/>
            <person name="Schmutz J."/>
            <person name="Jabbour D."/>
            <person name="Luo H."/>
            <person name="Baker S.E."/>
            <person name="Pisabarro A.G."/>
            <person name="Walton J.D."/>
            <person name="Blanchette R.A."/>
            <person name="Henrissat B."/>
            <person name="Martin F."/>
            <person name="Cullen D."/>
            <person name="Hibbett D.S."/>
            <person name="Grigoriev I.V."/>
        </authorList>
    </citation>
    <scope>NUCLEOTIDE SEQUENCE [LARGE SCALE GENOMIC DNA]</scope>
    <source>
        <strain evidence="7">FD-172 SS1</strain>
    </source>
</reference>
<dbReference type="STRING" id="930990.A0A067N1V9"/>